<dbReference type="EMBL" id="JBBPBM010000057">
    <property type="protein sequence ID" value="KAK8516818.1"/>
    <property type="molecule type" value="Genomic_DNA"/>
</dbReference>
<sequence length="89" mass="10307">MRVVWERLVWCRCIEKEGYVELGLVFVMKDRRFVRDWMRDMLTDVGGILVTIWVIEIVGFQGGEHFVMVCVTYTVVMSAGYALPGLCEV</sequence>
<proteinExistence type="predicted"/>
<reference evidence="2 3" key="1">
    <citation type="journal article" date="2024" name="G3 (Bethesda)">
        <title>Genome assembly of Hibiscus sabdariffa L. provides insights into metabolisms of medicinal natural products.</title>
        <authorList>
            <person name="Kim T."/>
        </authorList>
    </citation>
    <scope>NUCLEOTIDE SEQUENCE [LARGE SCALE GENOMIC DNA]</scope>
    <source>
        <strain evidence="2">TK-2024</strain>
        <tissue evidence="2">Old leaves</tissue>
    </source>
</reference>
<feature type="transmembrane region" description="Helical" evidence="1">
    <location>
        <begin position="41"/>
        <end position="60"/>
    </location>
</feature>
<protein>
    <submittedName>
        <fullName evidence="2">Uncharacterized protein</fullName>
    </submittedName>
</protein>
<keyword evidence="3" id="KW-1185">Reference proteome</keyword>
<feature type="transmembrane region" description="Helical" evidence="1">
    <location>
        <begin position="66"/>
        <end position="87"/>
    </location>
</feature>
<name>A0ABR2CBL0_9ROSI</name>
<evidence type="ECO:0000313" key="2">
    <source>
        <dbReference type="EMBL" id="KAK8516818.1"/>
    </source>
</evidence>
<evidence type="ECO:0000256" key="1">
    <source>
        <dbReference type="SAM" id="Phobius"/>
    </source>
</evidence>
<evidence type="ECO:0000313" key="3">
    <source>
        <dbReference type="Proteomes" id="UP001472677"/>
    </source>
</evidence>
<keyword evidence="1" id="KW-0812">Transmembrane</keyword>
<gene>
    <name evidence="2" type="ORF">V6N12_049530</name>
</gene>
<comment type="caution">
    <text evidence="2">The sequence shown here is derived from an EMBL/GenBank/DDBJ whole genome shotgun (WGS) entry which is preliminary data.</text>
</comment>
<organism evidence="2 3">
    <name type="scientific">Hibiscus sabdariffa</name>
    <name type="common">roselle</name>
    <dbReference type="NCBI Taxonomy" id="183260"/>
    <lineage>
        <taxon>Eukaryota</taxon>
        <taxon>Viridiplantae</taxon>
        <taxon>Streptophyta</taxon>
        <taxon>Embryophyta</taxon>
        <taxon>Tracheophyta</taxon>
        <taxon>Spermatophyta</taxon>
        <taxon>Magnoliopsida</taxon>
        <taxon>eudicotyledons</taxon>
        <taxon>Gunneridae</taxon>
        <taxon>Pentapetalae</taxon>
        <taxon>rosids</taxon>
        <taxon>malvids</taxon>
        <taxon>Malvales</taxon>
        <taxon>Malvaceae</taxon>
        <taxon>Malvoideae</taxon>
        <taxon>Hibiscus</taxon>
    </lineage>
</organism>
<keyword evidence="1" id="KW-1133">Transmembrane helix</keyword>
<accession>A0ABR2CBL0</accession>
<dbReference type="Proteomes" id="UP001472677">
    <property type="component" value="Unassembled WGS sequence"/>
</dbReference>
<keyword evidence="1" id="KW-0472">Membrane</keyword>